<dbReference type="InterPro" id="IPR005835">
    <property type="entry name" value="NTP_transferase_dom"/>
</dbReference>
<dbReference type="Gene3D" id="3.90.1150.10">
    <property type="entry name" value="Aspartate Aminotransferase, domain 1"/>
    <property type="match status" value="1"/>
</dbReference>
<dbReference type="OrthoDB" id="9813612at2"/>
<dbReference type="Gene3D" id="3.40.640.10">
    <property type="entry name" value="Type I PLP-dependent aspartate aminotransferase-like (Major domain)"/>
    <property type="match status" value="1"/>
</dbReference>
<evidence type="ECO:0000259" key="3">
    <source>
        <dbReference type="Pfam" id="PF00483"/>
    </source>
</evidence>
<dbReference type="InterPro" id="IPR015421">
    <property type="entry name" value="PyrdxlP-dep_Trfase_major"/>
</dbReference>
<dbReference type="EMBL" id="CP030850">
    <property type="protein sequence ID" value="AXE20954.1"/>
    <property type="molecule type" value="Genomic_DNA"/>
</dbReference>
<dbReference type="InterPro" id="IPR004838">
    <property type="entry name" value="NHTrfase_class1_PyrdxlP-BS"/>
</dbReference>
<dbReference type="InterPro" id="IPR004839">
    <property type="entry name" value="Aminotransferase_I/II_large"/>
</dbReference>
<dbReference type="Pfam" id="PF00483">
    <property type="entry name" value="NTP_transferase"/>
    <property type="match status" value="1"/>
</dbReference>
<dbReference type="Proteomes" id="UP000251993">
    <property type="component" value="Chromosome"/>
</dbReference>
<dbReference type="Gene3D" id="3.90.550.10">
    <property type="entry name" value="Spore Coat Polysaccharide Biosynthesis Protein SpsA, Chain A"/>
    <property type="match status" value="1"/>
</dbReference>
<dbReference type="SUPFAM" id="SSF53383">
    <property type="entry name" value="PLP-dependent transferases"/>
    <property type="match status" value="1"/>
</dbReference>
<feature type="domain" description="Aminotransferase class I/classII large" evidence="2">
    <location>
        <begin position="305"/>
        <end position="581"/>
    </location>
</feature>
<comment type="cofactor">
    <cofactor evidence="1">
        <name>pyridoxal 5'-phosphate</name>
        <dbReference type="ChEBI" id="CHEBI:597326"/>
    </cofactor>
</comment>
<evidence type="ECO:0000259" key="2">
    <source>
        <dbReference type="Pfam" id="PF00155"/>
    </source>
</evidence>
<evidence type="ECO:0000313" key="5">
    <source>
        <dbReference type="Proteomes" id="UP000251993"/>
    </source>
</evidence>
<dbReference type="SUPFAM" id="SSF53448">
    <property type="entry name" value="Nucleotide-diphospho-sugar transferases"/>
    <property type="match status" value="1"/>
</dbReference>
<dbReference type="RefSeq" id="WP_114069715.1">
    <property type="nucleotide sequence ID" value="NZ_CP030850.1"/>
</dbReference>
<gene>
    <name evidence="4" type="ORF">DR864_26040</name>
</gene>
<accession>A0A344TQN3</accession>
<reference evidence="4 5" key="1">
    <citation type="submission" date="2018-07" db="EMBL/GenBank/DDBJ databases">
        <title>Genome sequencing of Runella.</title>
        <authorList>
            <person name="Baek M.-G."/>
            <person name="Yi H."/>
        </authorList>
    </citation>
    <scope>NUCLEOTIDE SEQUENCE [LARGE SCALE GENOMIC DNA]</scope>
    <source>
        <strain evidence="4 5">HYN0085</strain>
    </source>
</reference>
<evidence type="ECO:0000313" key="4">
    <source>
        <dbReference type="EMBL" id="AXE20954.1"/>
    </source>
</evidence>
<sequence length="596" mass="69613">MKAIILCAGYGNRMSPLTNGTHKTLLKVGSETIIDRILNSLNNNNILKVVIVTGYLDQQLKRHINENHKNLIVEYVHNNRYRETNNIFSLALAFEQTLIDDDILLIESDLIYNKHVLNQAINSNYENVALVSPYKIGMDGTVVQLSSQKIVNIFPPHLHDENFNLFDKFKTLNIYKFSKEFCQKEFKKLLIHYARSVDDNCYYELILGIIIYMQRQDVFAEIIDNNDWFEVDDPNDLENALFQFNTDERINILNKNFGGYWHFDIIDFCFIRNVYFPSKSVMAELKNHMPNLLQNYGSKQRNLNQKLSYVLQYSSENLIALNGASQIYPILKNIWRDKKGLIPNPTFGEYYRIFNNFETYDITLEFKKEEIRSKIEGSEVVVFVNPNNPTGSIIESNIIWKLVNTYPNKKFIIDESFIEFSNEKSIISLLETEPKNNVIVIRSMSKSYGLPGIRIGFVYTTNTELSKTISDEIPIWNMNSIAEFYLEIILKNKRSLKQSFEQTKTDRDVFIEKLKTIPYLKNVFDSHSNFILFEISKENDMIANLDDILLNKHNIYIKNVSSKFKNNNYYFRVAVRLPQENELLINALKTLSLSTQ</sequence>
<dbReference type="GO" id="GO:0030170">
    <property type="term" value="F:pyridoxal phosphate binding"/>
    <property type="evidence" value="ECO:0007669"/>
    <property type="project" value="InterPro"/>
</dbReference>
<proteinExistence type="inferred from homology"/>
<organism evidence="4 5">
    <name type="scientific">Runella rosea</name>
    <dbReference type="NCBI Taxonomy" id="2259595"/>
    <lineage>
        <taxon>Bacteria</taxon>
        <taxon>Pseudomonadati</taxon>
        <taxon>Bacteroidota</taxon>
        <taxon>Cytophagia</taxon>
        <taxon>Cytophagales</taxon>
        <taxon>Spirosomataceae</taxon>
        <taxon>Runella</taxon>
    </lineage>
</organism>
<dbReference type="AlphaFoldDB" id="A0A344TQN3"/>
<keyword evidence="1 4" id="KW-0032">Aminotransferase</keyword>
<protein>
    <recommendedName>
        <fullName evidence="1">Aminotransferase</fullName>
        <ecNumber evidence="1">2.6.1.-</ecNumber>
    </recommendedName>
</protein>
<name>A0A344TQN3_9BACT</name>
<comment type="similarity">
    <text evidence="1">Belongs to the class-I pyridoxal-phosphate-dependent aminotransferase family.</text>
</comment>
<dbReference type="EC" id="2.6.1.-" evidence="1"/>
<evidence type="ECO:0000256" key="1">
    <source>
        <dbReference type="RuleBase" id="RU000481"/>
    </source>
</evidence>
<dbReference type="InterPro" id="IPR029044">
    <property type="entry name" value="Nucleotide-diphossugar_trans"/>
</dbReference>
<dbReference type="CDD" id="cd00609">
    <property type="entry name" value="AAT_like"/>
    <property type="match status" value="1"/>
</dbReference>
<dbReference type="PANTHER" id="PTHR42885">
    <property type="entry name" value="HISTIDINOL-PHOSPHATE AMINOTRANSFERASE-RELATED"/>
    <property type="match status" value="1"/>
</dbReference>
<dbReference type="CDD" id="cd02523">
    <property type="entry name" value="PC_cytidylyltransferase"/>
    <property type="match status" value="1"/>
</dbReference>
<keyword evidence="5" id="KW-1185">Reference proteome</keyword>
<dbReference type="Pfam" id="PF00155">
    <property type="entry name" value="Aminotran_1_2"/>
    <property type="match status" value="1"/>
</dbReference>
<dbReference type="GO" id="GO:0008483">
    <property type="term" value="F:transaminase activity"/>
    <property type="evidence" value="ECO:0007669"/>
    <property type="project" value="UniProtKB-KW"/>
</dbReference>
<dbReference type="InterPro" id="IPR015422">
    <property type="entry name" value="PyrdxlP-dep_Trfase_small"/>
</dbReference>
<dbReference type="KEGG" id="run:DR864_26040"/>
<dbReference type="InterPro" id="IPR015424">
    <property type="entry name" value="PyrdxlP-dep_Trfase"/>
</dbReference>
<feature type="domain" description="Nucleotidyl transferase" evidence="3">
    <location>
        <begin position="2"/>
        <end position="123"/>
    </location>
</feature>
<dbReference type="PROSITE" id="PS00105">
    <property type="entry name" value="AA_TRANSFER_CLASS_1"/>
    <property type="match status" value="1"/>
</dbReference>
<keyword evidence="1 4" id="KW-0808">Transferase</keyword>